<organism evidence="8 9">
    <name type="scientific">Truncatella angustata</name>
    <dbReference type="NCBI Taxonomy" id="152316"/>
    <lineage>
        <taxon>Eukaryota</taxon>
        <taxon>Fungi</taxon>
        <taxon>Dikarya</taxon>
        <taxon>Ascomycota</taxon>
        <taxon>Pezizomycotina</taxon>
        <taxon>Sordariomycetes</taxon>
        <taxon>Xylariomycetidae</taxon>
        <taxon>Amphisphaeriales</taxon>
        <taxon>Sporocadaceae</taxon>
        <taxon>Truncatella</taxon>
    </lineage>
</organism>
<reference evidence="8" key="1">
    <citation type="journal article" date="2021" name="Nat. Commun.">
        <title>Genetic determinants of endophytism in the Arabidopsis root mycobiome.</title>
        <authorList>
            <person name="Mesny F."/>
            <person name="Miyauchi S."/>
            <person name="Thiergart T."/>
            <person name="Pickel B."/>
            <person name="Atanasova L."/>
            <person name="Karlsson M."/>
            <person name="Huettel B."/>
            <person name="Barry K.W."/>
            <person name="Haridas S."/>
            <person name="Chen C."/>
            <person name="Bauer D."/>
            <person name="Andreopoulos W."/>
            <person name="Pangilinan J."/>
            <person name="LaButti K."/>
            <person name="Riley R."/>
            <person name="Lipzen A."/>
            <person name="Clum A."/>
            <person name="Drula E."/>
            <person name="Henrissat B."/>
            <person name="Kohler A."/>
            <person name="Grigoriev I.V."/>
            <person name="Martin F.M."/>
            <person name="Hacquard S."/>
        </authorList>
    </citation>
    <scope>NUCLEOTIDE SEQUENCE</scope>
    <source>
        <strain evidence="8">MPI-SDFR-AT-0073</strain>
    </source>
</reference>
<dbReference type="Gene3D" id="1.20.1250.20">
    <property type="entry name" value="MFS general substrate transporter like domains"/>
    <property type="match status" value="1"/>
</dbReference>
<dbReference type="PROSITE" id="PS50850">
    <property type="entry name" value="MFS"/>
    <property type="match status" value="1"/>
</dbReference>
<dbReference type="EMBL" id="JAGPXC010000008">
    <property type="protein sequence ID" value="KAH6648175.1"/>
    <property type="molecule type" value="Genomic_DNA"/>
</dbReference>
<dbReference type="InterPro" id="IPR011701">
    <property type="entry name" value="MFS"/>
</dbReference>
<dbReference type="Pfam" id="PF07690">
    <property type="entry name" value="MFS_1"/>
    <property type="match status" value="1"/>
</dbReference>
<feature type="transmembrane region" description="Helical" evidence="6">
    <location>
        <begin position="360"/>
        <end position="380"/>
    </location>
</feature>
<feature type="transmembrane region" description="Helical" evidence="6">
    <location>
        <begin position="124"/>
        <end position="144"/>
    </location>
</feature>
<dbReference type="GO" id="GO:0005886">
    <property type="term" value="C:plasma membrane"/>
    <property type="evidence" value="ECO:0007669"/>
    <property type="project" value="TreeGrafter"/>
</dbReference>
<feature type="transmembrane region" description="Helical" evidence="6">
    <location>
        <begin position="315"/>
        <end position="340"/>
    </location>
</feature>
<dbReference type="GO" id="GO:0022857">
    <property type="term" value="F:transmembrane transporter activity"/>
    <property type="evidence" value="ECO:0007669"/>
    <property type="project" value="InterPro"/>
</dbReference>
<accession>A0A9P8UDZ2</accession>
<dbReference type="AlphaFoldDB" id="A0A9P8UDZ2"/>
<evidence type="ECO:0000256" key="1">
    <source>
        <dbReference type="ARBA" id="ARBA00004141"/>
    </source>
</evidence>
<dbReference type="OrthoDB" id="3936150at2759"/>
<feature type="transmembrane region" description="Helical" evidence="6">
    <location>
        <begin position="429"/>
        <end position="450"/>
    </location>
</feature>
<feature type="transmembrane region" description="Helical" evidence="6">
    <location>
        <begin position="249"/>
        <end position="275"/>
    </location>
</feature>
<evidence type="ECO:0000256" key="4">
    <source>
        <dbReference type="ARBA" id="ARBA00023136"/>
    </source>
</evidence>
<evidence type="ECO:0000313" key="9">
    <source>
        <dbReference type="Proteomes" id="UP000758603"/>
    </source>
</evidence>
<feature type="domain" description="Major facilitator superfamily (MFS) profile" evidence="7">
    <location>
        <begin position="90"/>
        <end position="532"/>
    </location>
</feature>
<feature type="transmembrane region" description="Helical" evidence="6">
    <location>
        <begin position="494"/>
        <end position="514"/>
    </location>
</feature>
<feature type="transmembrane region" description="Helical" evidence="6">
    <location>
        <begin position="401"/>
        <end position="423"/>
    </location>
</feature>
<evidence type="ECO:0000259" key="7">
    <source>
        <dbReference type="PROSITE" id="PS50850"/>
    </source>
</evidence>
<evidence type="ECO:0000256" key="6">
    <source>
        <dbReference type="SAM" id="Phobius"/>
    </source>
</evidence>
<dbReference type="InterPro" id="IPR036259">
    <property type="entry name" value="MFS_trans_sf"/>
</dbReference>
<feature type="transmembrane region" description="Helical" evidence="6">
    <location>
        <begin position="184"/>
        <end position="201"/>
    </location>
</feature>
<evidence type="ECO:0000313" key="8">
    <source>
        <dbReference type="EMBL" id="KAH6648175.1"/>
    </source>
</evidence>
<evidence type="ECO:0000256" key="3">
    <source>
        <dbReference type="ARBA" id="ARBA00022989"/>
    </source>
</evidence>
<evidence type="ECO:0000256" key="5">
    <source>
        <dbReference type="SAM" id="MobiDB-lite"/>
    </source>
</evidence>
<feature type="compositionally biased region" description="Polar residues" evidence="5">
    <location>
        <begin position="21"/>
        <end position="48"/>
    </location>
</feature>
<dbReference type="PANTHER" id="PTHR23502:SF188">
    <property type="entry name" value="MAJOR FACILITATOR SUPERFAMILY (MFS) PROFILE DOMAIN-CONTAINING PROTEIN"/>
    <property type="match status" value="1"/>
</dbReference>
<dbReference type="Proteomes" id="UP000758603">
    <property type="component" value="Unassembled WGS sequence"/>
</dbReference>
<feature type="transmembrane region" description="Helical" evidence="6">
    <location>
        <begin position="213"/>
        <end position="237"/>
    </location>
</feature>
<keyword evidence="3 6" id="KW-1133">Transmembrane helix</keyword>
<feature type="region of interest" description="Disordered" evidence="5">
    <location>
        <begin position="13"/>
        <end position="74"/>
    </location>
</feature>
<dbReference type="SUPFAM" id="SSF103473">
    <property type="entry name" value="MFS general substrate transporter"/>
    <property type="match status" value="1"/>
</dbReference>
<feature type="transmembrane region" description="Helical" evidence="6">
    <location>
        <begin position="156"/>
        <end position="178"/>
    </location>
</feature>
<comment type="caution">
    <text evidence="8">The sequence shown here is derived from an EMBL/GenBank/DDBJ whole genome shotgun (WGS) entry which is preliminary data.</text>
</comment>
<feature type="transmembrane region" description="Helical" evidence="6">
    <location>
        <begin position="88"/>
        <end position="104"/>
    </location>
</feature>
<protein>
    <submittedName>
        <fullName evidence="8">Major facilitator superfamily domain-containing protein</fullName>
    </submittedName>
</protein>
<dbReference type="GeneID" id="70136982"/>
<sequence>MWSIKQYRQIGKDVNKEFSRGSEQAKTPSATQHSAKSQDSVQNDQARSTDAESSDPKPCGGKNDKAWVDTVGDEDPLDPRNWPLSARIKNVAILCLLIFVQGWAGAAESIANTAITQQFGVSKVAANLTTAMYTFGIGSGSMFAGPLSETVGRNPVYLISTFCYLFFVLGCALTPTFGGLVVCRYFVGLFSSATLSINGSSVRDQFRPVKRAFVFPVIAWANIASPVIAPIAGGWIVQNPSLGWRWTEWVTLIISAFGFLVALFFLPETYLPVLLDWKARHLRRVTGDDRYASKHAENSAFFRKMKEVLPMPAKFLFLEPVISVLGGYLILLYVLLFSFLSGFDYVFKQPYNETSGIEGSHFAAVAAGATVFTLGAPGLYSSARSKTEHVHRAKIAPEFRLWPAIIAGPLLPVALFWLGWTNYSTISEWSGIGACFLFGMVLTAIYVSSYEYIVDSYGDHSAIALASITMARYFIAGGMILATRPMYEGIGVHWTMTWLGCVAVILAPAPLLFWKLGPKIRKKSPYATDQSV</sequence>
<dbReference type="PANTHER" id="PTHR23502">
    <property type="entry name" value="MAJOR FACILITATOR SUPERFAMILY"/>
    <property type="match status" value="1"/>
</dbReference>
<evidence type="ECO:0000256" key="2">
    <source>
        <dbReference type="ARBA" id="ARBA00022692"/>
    </source>
</evidence>
<gene>
    <name evidence="8" type="ORF">BKA67DRAFT_662894</name>
</gene>
<comment type="subcellular location">
    <subcellularLocation>
        <location evidence="1">Membrane</location>
        <topology evidence="1">Multi-pass membrane protein</topology>
    </subcellularLocation>
</comment>
<dbReference type="InterPro" id="IPR020846">
    <property type="entry name" value="MFS_dom"/>
</dbReference>
<dbReference type="RefSeq" id="XP_045954687.1">
    <property type="nucleotide sequence ID" value="XM_046108091.1"/>
</dbReference>
<proteinExistence type="predicted"/>
<keyword evidence="9" id="KW-1185">Reference proteome</keyword>
<keyword evidence="4 6" id="KW-0472">Membrane</keyword>
<feature type="transmembrane region" description="Helical" evidence="6">
    <location>
        <begin position="462"/>
        <end position="482"/>
    </location>
</feature>
<name>A0A9P8UDZ2_9PEZI</name>
<keyword evidence="2 6" id="KW-0812">Transmembrane</keyword>